<dbReference type="AlphaFoldDB" id="A0A1F4UTF1"/>
<dbReference type="PANTHER" id="PTHR43685">
    <property type="entry name" value="GLYCOSYLTRANSFERASE"/>
    <property type="match status" value="1"/>
</dbReference>
<proteinExistence type="predicted"/>
<accession>A0A1F4UTF1</accession>
<dbReference type="InterPro" id="IPR029044">
    <property type="entry name" value="Nucleotide-diphossugar_trans"/>
</dbReference>
<name>A0A1F4UTF1_UNCKA</name>
<organism evidence="3 4">
    <name type="scientific">candidate division WWE3 bacterium RIFCSPLOWO2_01_FULL_37_15</name>
    <dbReference type="NCBI Taxonomy" id="1802622"/>
    <lineage>
        <taxon>Bacteria</taxon>
        <taxon>Katanobacteria</taxon>
    </lineage>
</organism>
<feature type="transmembrane region" description="Helical" evidence="1">
    <location>
        <begin position="260"/>
        <end position="278"/>
    </location>
</feature>
<dbReference type="Proteomes" id="UP000177458">
    <property type="component" value="Unassembled WGS sequence"/>
</dbReference>
<dbReference type="PANTHER" id="PTHR43685:SF3">
    <property type="entry name" value="SLR2126 PROTEIN"/>
    <property type="match status" value="1"/>
</dbReference>
<evidence type="ECO:0000256" key="1">
    <source>
        <dbReference type="SAM" id="Phobius"/>
    </source>
</evidence>
<feature type="transmembrane region" description="Helical" evidence="1">
    <location>
        <begin position="290"/>
        <end position="316"/>
    </location>
</feature>
<evidence type="ECO:0000313" key="4">
    <source>
        <dbReference type="Proteomes" id="UP000177458"/>
    </source>
</evidence>
<evidence type="ECO:0000313" key="3">
    <source>
        <dbReference type="EMBL" id="OGC48225.1"/>
    </source>
</evidence>
<dbReference type="Gene3D" id="3.90.550.10">
    <property type="entry name" value="Spore Coat Polysaccharide Biosynthesis Protein SpsA, Chain A"/>
    <property type="match status" value="1"/>
</dbReference>
<dbReference type="EMBL" id="MEVF01000043">
    <property type="protein sequence ID" value="OGC48225.1"/>
    <property type="molecule type" value="Genomic_DNA"/>
</dbReference>
<gene>
    <name evidence="3" type="ORF">A3A69_02485</name>
</gene>
<protein>
    <recommendedName>
        <fullName evidence="2">Glycosyltransferase 2-like domain-containing protein</fullName>
    </recommendedName>
</protein>
<feature type="transmembrane region" description="Helical" evidence="1">
    <location>
        <begin position="236"/>
        <end position="254"/>
    </location>
</feature>
<comment type="caution">
    <text evidence="3">The sequence shown here is derived from an EMBL/GenBank/DDBJ whole genome shotgun (WGS) entry which is preliminary data.</text>
</comment>
<dbReference type="SUPFAM" id="SSF53448">
    <property type="entry name" value="Nucleotide-diphospho-sugar transferases"/>
    <property type="match status" value="1"/>
</dbReference>
<feature type="domain" description="Glycosyltransferase 2-like" evidence="2">
    <location>
        <begin position="4"/>
        <end position="124"/>
    </location>
</feature>
<reference evidence="3 4" key="1">
    <citation type="journal article" date="2016" name="Nat. Commun.">
        <title>Thousands of microbial genomes shed light on interconnected biogeochemical processes in an aquifer system.</title>
        <authorList>
            <person name="Anantharaman K."/>
            <person name="Brown C.T."/>
            <person name="Hug L.A."/>
            <person name="Sharon I."/>
            <person name="Castelle C.J."/>
            <person name="Probst A.J."/>
            <person name="Thomas B.C."/>
            <person name="Singh A."/>
            <person name="Wilkins M.J."/>
            <person name="Karaoz U."/>
            <person name="Brodie E.L."/>
            <person name="Williams K.H."/>
            <person name="Hubbard S.S."/>
            <person name="Banfield J.F."/>
        </authorList>
    </citation>
    <scope>NUCLEOTIDE SEQUENCE [LARGE SCALE GENOMIC DNA]</scope>
</reference>
<sequence length="336" mass="38154">MKFSVIIPVRSINDHLRENIERLKQLKYDDFEVIILTDKPESFDFGDVRFKLLSSGSVGPGEKRNIGANNSAGDILAFLDDDAYPKGDWLDKACEIFKDESVYALGAPAVTPLNAGFLEKCSGRVLESLLSSAGTVHRHVPLTPRIVNDYPTVNFMVKKDAFLSVGGFIKDFWPGEDTKLCLDLIKKYGRDFVYDPSPIVYHHRRNLFRPHLKQISRYGQHRGHFARIFPENSRNLSYFIPSLFILGLLIGPFICLLIPILWYVYLPVVFLYFLLILYEFIRVSIKDKSILAGLYVAAGIVLTHIVYGVNFIIGLLKKPELKLKKFSSKVGNYVEG</sequence>
<keyword evidence="1" id="KW-0472">Membrane</keyword>
<dbReference type="Pfam" id="PF00535">
    <property type="entry name" value="Glycos_transf_2"/>
    <property type="match status" value="1"/>
</dbReference>
<dbReference type="InterPro" id="IPR050834">
    <property type="entry name" value="Glycosyltransf_2"/>
</dbReference>
<keyword evidence="1" id="KW-1133">Transmembrane helix</keyword>
<evidence type="ECO:0000259" key="2">
    <source>
        <dbReference type="Pfam" id="PF00535"/>
    </source>
</evidence>
<dbReference type="InterPro" id="IPR001173">
    <property type="entry name" value="Glyco_trans_2-like"/>
</dbReference>
<keyword evidence="1" id="KW-0812">Transmembrane</keyword>